<sequence>MQIMDRKQWPCAECGRRFSKKGDRDRHRRTHLNQEERPVYPCPHCKKRFLRKDNQQKHSRLCLLRAPAPLYATPHNQGFPLEVAVHGIHHTGIRTVHADDPFEDKRCENVQLSTMTNTSTSSVGCRDCHGQNKEQNSDESSSAKRRLTSPEPSTSFAEQINDKKFVYLDEIPPDETNRAEYCPHCNRGPFRYHFNLNQHIRDVHLPPRLHPANQVGGGSDVQQRIGRFTLEET</sequence>
<feature type="region of interest" description="Disordered" evidence="6">
    <location>
        <begin position="117"/>
        <end position="159"/>
    </location>
</feature>
<evidence type="ECO:0000313" key="9">
    <source>
        <dbReference type="Proteomes" id="UP000677054"/>
    </source>
</evidence>
<keyword evidence="3 5" id="KW-0863">Zinc-finger</keyword>
<dbReference type="Proteomes" id="UP000677054">
    <property type="component" value="Unassembled WGS sequence"/>
</dbReference>
<feature type="non-terminal residue" evidence="8">
    <location>
        <position position="1"/>
    </location>
</feature>
<dbReference type="GO" id="GO:0005634">
    <property type="term" value="C:nucleus"/>
    <property type="evidence" value="ECO:0007669"/>
    <property type="project" value="TreeGrafter"/>
</dbReference>
<dbReference type="PROSITE" id="PS00028">
    <property type="entry name" value="ZINC_FINGER_C2H2_1"/>
    <property type="match status" value="1"/>
</dbReference>
<evidence type="ECO:0000259" key="7">
    <source>
        <dbReference type="PROSITE" id="PS50157"/>
    </source>
</evidence>
<keyword evidence="9" id="KW-1185">Reference proteome</keyword>
<dbReference type="AlphaFoldDB" id="A0A7R9FSS9"/>
<keyword evidence="4" id="KW-0862">Zinc</keyword>
<dbReference type="GO" id="GO:0008270">
    <property type="term" value="F:zinc ion binding"/>
    <property type="evidence" value="ECO:0007669"/>
    <property type="project" value="UniProtKB-KW"/>
</dbReference>
<evidence type="ECO:0000256" key="4">
    <source>
        <dbReference type="ARBA" id="ARBA00022833"/>
    </source>
</evidence>
<dbReference type="SUPFAM" id="SSF57667">
    <property type="entry name" value="beta-beta-alpha zinc fingers"/>
    <property type="match status" value="1"/>
</dbReference>
<keyword evidence="1" id="KW-0479">Metal-binding</keyword>
<dbReference type="FunFam" id="3.30.160.60:FF:000446">
    <property type="entry name" value="Zinc finger protein"/>
    <property type="match status" value="1"/>
</dbReference>
<dbReference type="GO" id="GO:0000981">
    <property type="term" value="F:DNA-binding transcription factor activity, RNA polymerase II-specific"/>
    <property type="evidence" value="ECO:0007669"/>
    <property type="project" value="TreeGrafter"/>
</dbReference>
<organism evidence="8">
    <name type="scientific">Darwinula stevensoni</name>
    <dbReference type="NCBI Taxonomy" id="69355"/>
    <lineage>
        <taxon>Eukaryota</taxon>
        <taxon>Metazoa</taxon>
        <taxon>Ecdysozoa</taxon>
        <taxon>Arthropoda</taxon>
        <taxon>Crustacea</taxon>
        <taxon>Oligostraca</taxon>
        <taxon>Ostracoda</taxon>
        <taxon>Podocopa</taxon>
        <taxon>Podocopida</taxon>
        <taxon>Darwinulocopina</taxon>
        <taxon>Darwinuloidea</taxon>
        <taxon>Darwinulidae</taxon>
        <taxon>Darwinula</taxon>
    </lineage>
</organism>
<evidence type="ECO:0000313" key="8">
    <source>
        <dbReference type="EMBL" id="CAD7253536.1"/>
    </source>
</evidence>
<evidence type="ECO:0000256" key="6">
    <source>
        <dbReference type="SAM" id="MobiDB-lite"/>
    </source>
</evidence>
<dbReference type="InterPro" id="IPR036236">
    <property type="entry name" value="Znf_C2H2_sf"/>
</dbReference>
<dbReference type="Gene3D" id="3.30.160.60">
    <property type="entry name" value="Classic Zinc Finger"/>
    <property type="match status" value="2"/>
</dbReference>
<keyword evidence="2" id="KW-0677">Repeat</keyword>
<dbReference type="SMART" id="SM00355">
    <property type="entry name" value="ZnF_C2H2"/>
    <property type="match status" value="3"/>
</dbReference>
<dbReference type="GO" id="GO:0000977">
    <property type="term" value="F:RNA polymerase II transcription regulatory region sequence-specific DNA binding"/>
    <property type="evidence" value="ECO:0007669"/>
    <property type="project" value="TreeGrafter"/>
</dbReference>
<feature type="domain" description="C2H2-type" evidence="7">
    <location>
        <begin position="40"/>
        <end position="69"/>
    </location>
</feature>
<dbReference type="EMBL" id="LR905556">
    <property type="protein sequence ID" value="CAD7253536.1"/>
    <property type="molecule type" value="Genomic_DNA"/>
</dbReference>
<reference evidence="8" key="1">
    <citation type="submission" date="2020-11" db="EMBL/GenBank/DDBJ databases">
        <authorList>
            <person name="Tran Van P."/>
        </authorList>
    </citation>
    <scope>NUCLEOTIDE SEQUENCE</scope>
</reference>
<feature type="compositionally biased region" description="Basic and acidic residues" evidence="6">
    <location>
        <begin position="126"/>
        <end position="136"/>
    </location>
</feature>
<dbReference type="InterPro" id="IPR013087">
    <property type="entry name" value="Znf_C2H2_type"/>
</dbReference>
<protein>
    <recommendedName>
        <fullName evidence="7">C2H2-type domain-containing protein</fullName>
    </recommendedName>
</protein>
<dbReference type="PROSITE" id="PS50157">
    <property type="entry name" value="ZINC_FINGER_C2H2_2"/>
    <property type="match status" value="2"/>
</dbReference>
<feature type="domain" description="C2H2-type" evidence="7">
    <location>
        <begin position="9"/>
        <end position="36"/>
    </location>
</feature>
<dbReference type="PANTHER" id="PTHR24409">
    <property type="entry name" value="ZINC FINGER PROTEIN 142"/>
    <property type="match status" value="1"/>
</dbReference>
<evidence type="ECO:0000256" key="3">
    <source>
        <dbReference type="ARBA" id="ARBA00022771"/>
    </source>
</evidence>
<evidence type="ECO:0000256" key="1">
    <source>
        <dbReference type="ARBA" id="ARBA00022723"/>
    </source>
</evidence>
<proteinExistence type="predicted"/>
<dbReference type="Pfam" id="PF03264">
    <property type="entry name" value="Cytochrom_NNT"/>
    <property type="match status" value="1"/>
</dbReference>
<dbReference type="EMBL" id="CAJPEV010006039">
    <property type="protein sequence ID" value="CAG0903778.1"/>
    <property type="molecule type" value="Genomic_DNA"/>
</dbReference>
<dbReference type="PANTHER" id="PTHR24409:SF295">
    <property type="entry name" value="AZ2-RELATED"/>
    <property type="match status" value="1"/>
</dbReference>
<evidence type="ECO:0000256" key="2">
    <source>
        <dbReference type="ARBA" id="ARBA00022737"/>
    </source>
</evidence>
<dbReference type="InterPro" id="IPR005126">
    <property type="entry name" value="NapC/NirT_cyt_c_N"/>
</dbReference>
<name>A0A7R9FSS9_9CRUS</name>
<accession>A0A7R9FSS9</accession>
<dbReference type="OrthoDB" id="6077919at2759"/>
<gene>
    <name evidence="8" type="ORF">DSTB1V02_LOCUS13285</name>
</gene>
<evidence type="ECO:0000256" key="5">
    <source>
        <dbReference type="PROSITE-ProRule" id="PRU00042"/>
    </source>
</evidence>